<keyword evidence="2 3" id="KW-0456">Lyase</keyword>
<dbReference type="KEGG" id="lact:D7I46_01645"/>
<evidence type="ECO:0000256" key="1">
    <source>
        <dbReference type="ARBA" id="ARBA00022428"/>
    </source>
</evidence>
<dbReference type="PRINTS" id="PR00111">
    <property type="entry name" value="ABHYDROLASE"/>
</dbReference>
<dbReference type="Gene3D" id="3.40.50.1820">
    <property type="entry name" value="alpha/beta hydrolase"/>
    <property type="match status" value="1"/>
</dbReference>
<dbReference type="AlphaFoldDB" id="A0A387BN00"/>
<accession>A0A387BN00</accession>
<comment type="pathway">
    <text evidence="3">Quinol/quinone metabolism; 1,4-dihydroxy-2-naphthoate biosynthesis; 1,4-dihydroxy-2-naphthoate from chorismate: step 3/7.</text>
</comment>
<comment type="function">
    <text evidence="3">Catalyzes a proton abstraction reaction that results in 2,5-elimination of pyruvate from 2-succinyl-5-enolpyruvyl-6-hydroxy-3-cyclohexene-1-carboxylate (SEPHCHC) and the formation of 2-succinyl-6-hydroxy-2,4-cyclohexadiene-1-carboxylate (SHCHC).</text>
</comment>
<dbReference type="HAMAP" id="MF_01660">
    <property type="entry name" value="MenH"/>
    <property type="match status" value="1"/>
</dbReference>
<dbReference type="InterPro" id="IPR022485">
    <property type="entry name" value="SHCHC_synthase_MenH"/>
</dbReference>
<dbReference type="InterPro" id="IPR000073">
    <property type="entry name" value="AB_hydrolase_1"/>
</dbReference>
<dbReference type="Pfam" id="PF00561">
    <property type="entry name" value="Abhydrolase_1"/>
    <property type="match status" value="1"/>
</dbReference>
<sequence>MNFTEQIFEIDGLKYAVKSHGVGKPLFALHGFSEDSSTWDLLDISGYQIFSIDLIGHGNSSKPTELTAYSLENLLTALHQLFCQLADGKSFSLLGYSMGGRIALRYCLAYPLAPVEHLILESTGSGLATELEREQRRISDETLAQKILTNGSSWFADFWGNLALFDSQKKLSADLQKQIWQRRTANAPHSLANTLRATGQGQLEDVSDHIDEINADILYLSGALDTKYTQIARETFAPHPHIKTVNIENVGHNIHLENPEIYNKILTEYLCYNEEE</sequence>
<dbReference type="Proteomes" id="UP000269374">
    <property type="component" value="Chromosome"/>
</dbReference>
<comment type="similarity">
    <text evidence="3">Belongs to the AB hydrolase superfamily. MenH family.</text>
</comment>
<dbReference type="PANTHER" id="PTHR42916:SF1">
    <property type="entry name" value="PROTEIN PHYLLO, CHLOROPLASTIC"/>
    <property type="match status" value="1"/>
</dbReference>
<dbReference type="GO" id="GO:0070205">
    <property type="term" value="F:2-succinyl-6-hydroxy-2,4-cyclohexadiene-1-carboxylate synthase activity"/>
    <property type="evidence" value="ECO:0007669"/>
    <property type="project" value="UniProtKB-UniRule"/>
</dbReference>
<reference evidence="5 6" key="1">
    <citation type="submission" date="2018-09" db="EMBL/GenBank/DDBJ databases">
        <title>Genome sequencing of strain 1JSPR-7.</title>
        <authorList>
            <person name="Heo J."/>
            <person name="Kim S.-J."/>
            <person name="Kwon S.-W."/>
        </authorList>
    </citation>
    <scope>NUCLEOTIDE SEQUENCE [LARGE SCALE GENOMIC DNA]</scope>
    <source>
        <strain evidence="5 6">1JSPR-7</strain>
    </source>
</reference>
<dbReference type="OrthoDB" id="9805423at2"/>
<keyword evidence="6" id="KW-1185">Reference proteome</keyword>
<dbReference type="InterPro" id="IPR029058">
    <property type="entry name" value="AB_hydrolase_fold"/>
</dbReference>
<dbReference type="EMBL" id="CP032627">
    <property type="protein sequence ID" value="AYF99900.1"/>
    <property type="molecule type" value="Genomic_DNA"/>
</dbReference>
<gene>
    <name evidence="3 5" type="primary">menH</name>
    <name evidence="5" type="ORF">D7I46_01645</name>
</gene>
<comment type="subunit">
    <text evidence="3">Monomer.</text>
</comment>
<proteinExistence type="inferred from homology"/>
<keyword evidence="1 3" id="KW-0474">Menaquinone biosynthesis</keyword>
<evidence type="ECO:0000256" key="3">
    <source>
        <dbReference type="HAMAP-Rule" id="MF_01660"/>
    </source>
</evidence>
<evidence type="ECO:0000313" key="5">
    <source>
        <dbReference type="EMBL" id="AYF99900.1"/>
    </source>
</evidence>
<dbReference type="UniPathway" id="UPA01057">
    <property type="reaction ID" value="UER00900"/>
</dbReference>
<dbReference type="NCBIfam" id="TIGR03695">
    <property type="entry name" value="menH_SHCHC"/>
    <property type="match status" value="1"/>
</dbReference>
<feature type="domain" description="AB hydrolase-1" evidence="4">
    <location>
        <begin position="25"/>
        <end position="259"/>
    </location>
</feature>
<dbReference type="UniPathway" id="UPA00079"/>
<name>A0A387BN00_9LACT</name>
<dbReference type="GO" id="GO:0009234">
    <property type="term" value="P:menaquinone biosynthetic process"/>
    <property type="evidence" value="ECO:0007669"/>
    <property type="project" value="UniProtKB-UniRule"/>
</dbReference>
<comment type="pathway">
    <text evidence="3">Quinol/quinone metabolism; menaquinone biosynthesis.</text>
</comment>
<organism evidence="5 6">
    <name type="scientific">Lactococcus allomyrinae</name>
    <dbReference type="NCBI Taxonomy" id="2419773"/>
    <lineage>
        <taxon>Bacteria</taxon>
        <taxon>Bacillati</taxon>
        <taxon>Bacillota</taxon>
        <taxon>Bacilli</taxon>
        <taxon>Lactobacillales</taxon>
        <taxon>Streptococcaceae</taxon>
        <taxon>Lactococcus</taxon>
    </lineage>
</organism>
<evidence type="ECO:0000256" key="2">
    <source>
        <dbReference type="ARBA" id="ARBA00023239"/>
    </source>
</evidence>
<comment type="catalytic activity">
    <reaction evidence="3">
        <text>5-enolpyruvoyl-6-hydroxy-2-succinyl-cyclohex-3-ene-1-carboxylate = (1R,6R)-6-hydroxy-2-succinyl-cyclohexa-2,4-diene-1-carboxylate + pyruvate</text>
        <dbReference type="Rhea" id="RHEA:25597"/>
        <dbReference type="ChEBI" id="CHEBI:15361"/>
        <dbReference type="ChEBI" id="CHEBI:58689"/>
        <dbReference type="ChEBI" id="CHEBI:58818"/>
        <dbReference type="EC" id="4.2.99.20"/>
    </reaction>
</comment>
<evidence type="ECO:0000259" key="4">
    <source>
        <dbReference type="Pfam" id="PF00561"/>
    </source>
</evidence>
<evidence type="ECO:0000313" key="6">
    <source>
        <dbReference type="Proteomes" id="UP000269374"/>
    </source>
</evidence>
<dbReference type="RefSeq" id="WP_120771289.1">
    <property type="nucleotide sequence ID" value="NZ_CP032627.1"/>
</dbReference>
<protein>
    <recommendedName>
        <fullName evidence="3">Putative 2-succinyl-6-hydroxy-2,4-cyclohexadiene-1-carboxylate synthase</fullName>
        <shortName evidence="3">SHCHC synthase</shortName>
        <ecNumber evidence="3">4.2.99.20</ecNumber>
    </recommendedName>
</protein>
<dbReference type="SUPFAM" id="SSF53474">
    <property type="entry name" value="alpha/beta-Hydrolases"/>
    <property type="match status" value="1"/>
</dbReference>
<dbReference type="EC" id="4.2.99.20" evidence="3"/>
<dbReference type="PANTHER" id="PTHR42916">
    <property type="entry name" value="2-SUCCINYL-5-ENOLPYRUVYL-6-HYDROXY-3-CYCLOHEXENE-1-CARBOXYLATE SYNTHASE"/>
    <property type="match status" value="1"/>
</dbReference>